<name>A0ABN2HT72_9ACTN</name>
<protein>
    <submittedName>
        <fullName evidence="1">Uncharacterized protein</fullName>
    </submittedName>
</protein>
<comment type="caution">
    <text evidence="1">The sequence shown here is derived from an EMBL/GenBank/DDBJ whole genome shotgun (WGS) entry which is preliminary data.</text>
</comment>
<proteinExistence type="predicted"/>
<dbReference type="Proteomes" id="UP001500280">
    <property type="component" value="Unassembled WGS sequence"/>
</dbReference>
<organism evidence="1 2">
    <name type="scientific">Kribbella yunnanensis</name>
    <dbReference type="NCBI Taxonomy" id="190194"/>
    <lineage>
        <taxon>Bacteria</taxon>
        <taxon>Bacillati</taxon>
        <taxon>Actinomycetota</taxon>
        <taxon>Actinomycetes</taxon>
        <taxon>Propionibacteriales</taxon>
        <taxon>Kribbellaceae</taxon>
        <taxon>Kribbella</taxon>
    </lineage>
</organism>
<reference evidence="1 2" key="1">
    <citation type="journal article" date="2019" name="Int. J. Syst. Evol. Microbiol.">
        <title>The Global Catalogue of Microorganisms (GCM) 10K type strain sequencing project: providing services to taxonomists for standard genome sequencing and annotation.</title>
        <authorList>
            <consortium name="The Broad Institute Genomics Platform"/>
            <consortium name="The Broad Institute Genome Sequencing Center for Infectious Disease"/>
            <person name="Wu L."/>
            <person name="Ma J."/>
        </authorList>
    </citation>
    <scope>NUCLEOTIDE SEQUENCE [LARGE SCALE GENOMIC DNA]</scope>
    <source>
        <strain evidence="1 2">JCM 14307</strain>
    </source>
</reference>
<accession>A0ABN2HT72</accession>
<sequence length="204" mass="22406">MVARDGDSLGIYVPSFADGVPNRLGDAPLKSERTTLIRNGQEIGASDSLGIQTFAVPPDEATYQLTKVTKRAGNWTKLSPEISSQWTFRSKRTPDGVDTALPLLNVRYSPQLDERNRAPQGRFEFPVTVQTAFKAPVRPIVDLQLSASFDDGKTWQTVPVRRTGASGWKASLDQPSGFVTLRAQARDAAGNRVDQTITRAYEVK</sequence>
<keyword evidence="2" id="KW-1185">Reference proteome</keyword>
<evidence type="ECO:0000313" key="2">
    <source>
        <dbReference type="Proteomes" id="UP001500280"/>
    </source>
</evidence>
<evidence type="ECO:0000313" key="1">
    <source>
        <dbReference type="EMBL" id="GAA1693093.1"/>
    </source>
</evidence>
<gene>
    <name evidence="1" type="ORF">GCM10009745_43230</name>
</gene>
<dbReference type="EMBL" id="BAAANF010000016">
    <property type="protein sequence ID" value="GAA1693093.1"/>
    <property type="molecule type" value="Genomic_DNA"/>
</dbReference>